<proteinExistence type="predicted"/>
<dbReference type="EMBL" id="JBITDC010000012">
    <property type="protein sequence ID" value="MFI5678789.1"/>
    <property type="molecule type" value="Genomic_DNA"/>
</dbReference>
<gene>
    <name evidence="2" type="ORF">ACIA8P_29685</name>
</gene>
<sequence length="124" mass="14027">MQRITQWDRPFQAWSYAVSHSRLLLRSVNTEGSNTRIDALLSNVEMMHLSPDMERLAIDEGDFSEVGSLTHQPSHRPRGKVFIINDGESYISATHCQWHEDEGGPRSPSKFGPLLGFPGYPETD</sequence>
<dbReference type="Proteomes" id="UP001612415">
    <property type="component" value="Unassembled WGS sequence"/>
</dbReference>
<protein>
    <submittedName>
        <fullName evidence="2">Uncharacterized protein</fullName>
    </submittedName>
</protein>
<organism evidence="2 3">
    <name type="scientific">Streptomyces cellulosae</name>
    <dbReference type="NCBI Taxonomy" id="1968"/>
    <lineage>
        <taxon>Bacteria</taxon>
        <taxon>Bacillati</taxon>
        <taxon>Actinomycetota</taxon>
        <taxon>Actinomycetes</taxon>
        <taxon>Kitasatosporales</taxon>
        <taxon>Streptomycetaceae</taxon>
        <taxon>Streptomyces</taxon>
    </lineage>
</organism>
<accession>A0ABW7Y8S9</accession>
<comment type="caution">
    <text evidence="2">The sequence shown here is derived from an EMBL/GenBank/DDBJ whole genome shotgun (WGS) entry which is preliminary data.</text>
</comment>
<evidence type="ECO:0000256" key="1">
    <source>
        <dbReference type="SAM" id="MobiDB-lite"/>
    </source>
</evidence>
<feature type="region of interest" description="Disordered" evidence="1">
    <location>
        <begin position="98"/>
        <end position="124"/>
    </location>
</feature>
<dbReference type="RefSeq" id="WP_398659306.1">
    <property type="nucleotide sequence ID" value="NZ_JBITDC010000012.1"/>
</dbReference>
<keyword evidence="3" id="KW-1185">Reference proteome</keyword>
<reference evidence="2 3" key="1">
    <citation type="submission" date="2024-10" db="EMBL/GenBank/DDBJ databases">
        <title>The Natural Products Discovery Center: Release of the First 8490 Sequenced Strains for Exploring Actinobacteria Biosynthetic Diversity.</title>
        <authorList>
            <person name="Kalkreuter E."/>
            <person name="Kautsar S.A."/>
            <person name="Yang D."/>
            <person name="Bader C.D."/>
            <person name="Teijaro C.N."/>
            <person name="Fluegel L."/>
            <person name="Davis C.M."/>
            <person name="Simpson J.R."/>
            <person name="Lauterbach L."/>
            <person name="Steele A.D."/>
            <person name="Gui C."/>
            <person name="Meng S."/>
            <person name="Li G."/>
            <person name="Viehrig K."/>
            <person name="Ye F."/>
            <person name="Su P."/>
            <person name="Kiefer A.F."/>
            <person name="Nichols A."/>
            <person name="Cepeda A.J."/>
            <person name="Yan W."/>
            <person name="Fan B."/>
            <person name="Jiang Y."/>
            <person name="Adhikari A."/>
            <person name="Zheng C.-J."/>
            <person name="Schuster L."/>
            <person name="Cowan T.M."/>
            <person name="Smanski M.J."/>
            <person name="Chevrette M.G."/>
            <person name="De Carvalho L.P.S."/>
            <person name="Shen B."/>
        </authorList>
    </citation>
    <scope>NUCLEOTIDE SEQUENCE [LARGE SCALE GENOMIC DNA]</scope>
    <source>
        <strain evidence="2 3">NPDC051599</strain>
    </source>
</reference>
<name>A0ABW7Y8S9_STRCE</name>
<evidence type="ECO:0000313" key="2">
    <source>
        <dbReference type="EMBL" id="MFI5678789.1"/>
    </source>
</evidence>
<evidence type="ECO:0000313" key="3">
    <source>
        <dbReference type="Proteomes" id="UP001612415"/>
    </source>
</evidence>